<organism evidence="10 11">
    <name type="scientific">Nakamurella multipartita (strain ATCC 700099 / DSM 44233 / CIP 104796 / JCM 9543 / NBRC 105858 / Y-104)</name>
    <name type="common">Microsphaera multipartita</name>
    <dbReference type="NCBI Taxonomy" id="479431"/>
    <lineage>
        <taxon>Bacteria</taxon>
        <taxon>Bacillati</taxon>
        <taxon>Actinomycetota</taxon>
        <taxon>Actinomycetes</taxon>
        <taxon>Nakamurellales</taxon>
        <taxon>Nakamurellaceae</taxon>
        <taxon>Nakamurella</taxon>
    </lineage>
</organism>
<dbReference type="Gene3D" id="1.10.3720.10">
    <property type="entry name" value="MetI-like"/>
    <property type="match status" value="1"/>
</dbReference>
<reference evidence="11" key="1">
    <citation type="submission" date="2009-09" db="EMBL/GenBank/DDBJ databases">
        <title>The complete genome of Nakamurella multipartita DSM 44233.</title>
        <authorList>
            <consortium name="US DOE Joint Genome Institute (JGI-PGF)"/>
            <person name="Lucas S."/>
            <person name="Copeland A."/>
            <person name="Lapidus A."/>
            <person name="Glavina del Rio T."/>
            <person name="Dalin E."/>
            <person name="Tice H."/>
            <person name="Bruce D."/>
            <person name="Goodwin L."/>
            <person name="Pitluck S."/>
            <person name="Kyrpides N."/>
            <person name="Mavromatis K."/>
            <person name="Ivanova N."/>
            <person name="Ovchinnikova G."/>
            <person name="Sims D."/>
            <person name="Meincke L."/>
            <person name="Brettin T."/>
            <person name="Detter J.C."/>
            <person name="Han C."/>
            <person name="Larimer F."/>
            <person name="Land M."/>
            <person name="Hauser L."/>
            <person name="Markowitz V."/>
            <person name="Cheng J.-F."/>
            <person name="Hugenholtz P."/>
            <person name="Woyke T."/>
            <person name="Wu D."/>
            <person name="Klenk H.-P."/>
            <person name="Eisen J.A."/>
        </authorList>
    </citation>
    <scope>NUCLEOTIDE SEQUENCE [LARGE SCALE GENOMIC DNA]</scope>
    <source>
        <strain evidence="11">ATCC 700099 / DSM 44233 / CIP 104796 / JCM 9543 / NBRC 105858 / Y-104</strain>
    </source>
</reference>
<dbReference type="AlphaFoldDB" id="C8XJP6"/>
<dbReference type="InterPro" id="IPR000515">
    <property type="entry name" value="MetI-like"/>
</dbReference>
<evidence type="ECO:0000313" key="10">
    <source>
        <dbReference type="EMBL" id="ACV80607.1"/>
    </source>
</evidence>
<evidence type="ECO:0000256" key="1">
    <source>
        <dbReference type="ARBA" id="ARBA00004651"/>
    </source>
</evidence>
<keyword evidence="11" id="KW-1185">Reference proteome</keyword>
<name>C8XJP6_NAKMY</name>
<dbReference type="PANTHER" id="PTHR30614">
    <property type="entry name" value="MEMBRANE COMPONENT OF AMINO ACID ABC TRANSPORTER"/>
    <property type="match status" value="1"/>
</dbReference>
<feature type="transmembrane region" description="Helical" evidence="8">
    <location>
        <begin position="106"/>
        <end position="127"/>
    </location>
</feature>
<keyword evidence="6 8" id="KW-1133">Transmembrane helix</keyword>
<feature type="transmembrane region" description="Helical" evidence="8">
    <location>
        <begin position="72"/>
        <end position="94"/>
    </location>
</feature>
<reference evidence="10 11" key="2">
    <citation type="journal article" date="2010" name="Stand. Genomic Sci.">
        <title>Complete genome sequence of Nakamurella multipartita type strain (Y-104).</title>
        <authorList>
            <person name="Tice H."/>
            <person name="Mayilraj S."/>
            <person name="Sims D."/>
            <person name="Lapidus A."/>
            <person name="Nolan M."/>
            <person name="Lucas S."/>
            <person name="Glavina Del Rio T."/>
            <person name="Copeland A."/>
            <person name="Cheng J.F."/>
            <person name="Meincke L."/>
            <person name="Bruce D."/>
            <person name="Goodwin L."/>
            <person name="Pitluck S."/>
            <person name="Ivanova N."/>
            <person name="Mavromatis K."/>
            <person name="Ovchinnikova G."/>
            <person name="Pati A."/>
            <person name="Chen A."/>
            <person name="Palaniappan K."/>
            <person name="Land M."/>
            <person name="Hauser L."/>
            <person name="Chang Y.J."/>
            <person name="Jeffries C.D."/>
            <person name="Detter J.C."/>
            <person name="Brettin T."/>
            <person name="Rohde M."/>
            <person name="Goker M."/>
            <person name="Bristow J."/>
            <person name="Eisen J.A."/>
            <person name="Markowitz V."/>
            <person name="Hugenholtz P."/>
            <person name="Kyrpides N.C."/>
            <person name="Klenk H.P."/>
            <person name="Chen F."/>
        </authorList>
    </citation>
    <scope>NUCLEOTIDE SEQUENCE [LARGE SCALE GENOMIC DNA]</scope>
    <source>
        <strain evidence="11">ATCC 700099 / DSM 44233 / CIP 104796 / JCM 9543 / NBRC 105858 / Y-104</strain>
    </source>
</reference>
<evidence type="ECO:0000256" key="3">
    <source>
        <dbReference type="ARBA" id="ARBA00022475"/>
    </source>
</evidence>
<feature type="transmembrane region" description="Helical" evidence="8">
    <location>
        <begin position="147"/>
        <end position="167"/>
    </location>
</feature>
<dbReference type="eggNOG" id="COG0765">
    <property type="taxonomic scope" value="Bacteria"/>
</dbReference>
<dbReference type="InterPro" id="IPR043429">
    <property type="entry name" value="ArtM/GltK/GlnP/TcyL/YhdX-like"/>
</dbReference>
<dbReference type="STRING" id="479431.Namu_4319"/>
<feature type="transmembrane region" description="Helical" evidence="8">
    <location>
        <begin position="255"/>
        <end position="279"/>
    </location>
</feature>
<dbReference type="GO" id="GO:0043190">
    <property type="term" value="C:ATP-binding cassette (ABC) transporter complex"/>
    <property type="evidence" value="ECO:0007669"/>
    <property type="project" value="InterPro"/>
</dbReference>
<feature type="transmembrane region" description="Helical" evidence="8">
    <location>
        <begin position="29"/>
        <end position="52"/>
    </location>
</feature>
<keyword evidence="3" id="KW-1003">Cell membrane</keyword>
<protein>
    <submittedName>
        <fullName evidence="10">Polar amino acid ABC transporter, inner membrane subunit</fullName>
    </submittedName>
</protein>
<dbReference type="NCBIfam" id="TIGR01726">
    <property type="entry name" value="HEQRo_perm_3TM"/>
    <property type="match status" value="1"/>
</dbReference>
<dbReference type="GO" id="GO:0006865">
    <property type="term" value="P:amino acid transport"/>
    <property type="evidence" value="ECO:0007669"/>
    <property type="project" value="UniProtKB-KW"/>
</dbReference>
<evidence type="ECO:0000313" key="11">
    <source>
        <dbReference type="Proteomes" id="UP000002218"/>
    </source>
</evidence>
<dbReference type="PANTHER" id="PTHR30614:SF0">
    <property type="entry name" value="L-CYSTINE TRANSPORT SYSTEM PERMEASE PROTEIN TCYL"/>
    <property type="match status" value="1"/>
</dbReference>
<dbReference type="KEGG" id="nml:Namu_4319"/>
<accession>C8XJP6</accession>
<feature type="domain" description="ABC transmembrane type-1" evidence="9">
    <location>
        <begin position="70"/>
        <end position="276"/>
    </location>
</feature>
<dbReference type="RefSeq" id="WP_015749432.1">
    <property type="nucleotide sequence ID" value="NC_013235.1"/>
</dbReference>
<dbReference type="InterPro" id="IPR035906">
    <property type="entry name" value="MetI-like_sf"/>
</dbReference>
<keyword evidence="4 8" id="KW-0812">Transmembrane</keyword>
<keyword evidence="5" id="KW-0029">Amino-acid transport</keyword>
<dbReference type="Proteomes" id="UP000002218">
    <property type="component" value="Chromosome"/>
</dbReference>
<evidence type="ECO:0000256" key="2">
    <source>
        <dbReference type="ARBA" id="ARBA00022448"/>
    </source>
</evidence>
<sequence>MTTTEDPTVPPRDAPVPIKAIPQRHPWRWVSAVVLLVLAAMLVNSLLTNPAWDWPTVWQYLFSPQVLRGLWLTVWVTVAAMVIGIVLGVILAVMRLSPNPIVNGVAWIYIWFFRGTPVLVQIIFWVFLGQLYKYISLGIPFGPQFLYFNTTELIPVLVGGLLALGLNEAAYMAEIVRAGISSVDSGQTEAAEALGMTRLKVMRRIVLPQAMRIIVPPTGNETISMLKTTSLLSVAAILELFGTVQLIYGSNYKQIPLLVVASIWYLVFTSVMSVGQYFLEKRFGRGTSPVGRAKQKANLQARREGPS</sequence>
<dbReference type="CDD" id="cd06261">
    <property type="entry name" value="TM_PBP2"/>
    <property type="match status" value="1"/>
</dbReference>
<dbReference type="Pfam" id="PF00528">
    <property type="entry name" value="BPD_transp_1"/>
    <property type="match status" value="1"/>
</dbReference>
<evidence type="ECO:0000259" key="9">
    <source>
        <dbReference type="PROSITE" id="PS50928"/>
    </source>
</evidence>
<dbReference type="InParanoid" id="C8XJP6"/>
<dbReference type="SUPFAM" id="SSF161098">
    <property type="entry name" value="MetI-like"/>
    <property type="match status" value="1"/>
</dbReference>
<evidence type="ECO:0000256" key="5">
    <source>
        <dbReference type="ARBA" id="ARBA00022970"/>
    </source>
</evidence>
<comment type="similarity">
    <text evidence="8">Belongs to the binding-protein-dependent transport system permease family.</text>
</comment>
<evidence type="ECO:0000256" key="8">
    <source>
        <dbReference type="RuleBase" id="RU363032"/>
    </source>
</evidence>
<evidence type="ECO:0000256" key="7">
    <source>
        <dbReference type="ARBA" id="ARBA00023136"/>
    </source>
</evidence>
<dbReference type="HOGENOM" id="CLU_019602_1_2_11"/>
<evidence type="ECO:0000256" key="6">
    <source>
        <dbReference type="ARBA" id="ARBA00022989"/>
    </source>
</evidence>
<gene>
    <name evidence="10" type="ordered locus">Namu_4319</name>
</gene>
<proteinExistence type="inferred from homology"/>
<comment type="subcellular location">
    <subcellularLocation>
        <location evidence="1 8">Cell membrane</location>
        <topology evidence="1 8">Multi-pass membrane protein</topology>
    </subcellularLocation>
</comment>
<feature type="transmembrane region" description="Helical" evidence="8">
    <location>
        <begin position="231"/>
        <end position="249"/>
    </location>
</feature>
<keyword evidence="7 8" id="KW-0472">Membrane</keyword>
<dbReference type="EMBL" id="CP001737">
    <property type="protein sequence ID" value="ACV80607.1"/>
    <property type="molecule type" value="Genomic_DNA"/>
</dbReference>
<dbReference type="InterPro" id="IPR010065">
    <property type="entry name" value="AA_ABC_transptr_permease_3TM"/>
</dbReference>
<keyword evidence="2 8" id="KW-0813">Transport</keyword>
<evidence type="ECO:0000256" key="4">
    <source>
        <dbReference type="ARBA" id="ARBA00022692"/>
    </source>
</evidence>
<dbReference type="PROSITE" id="PS50928">
    <property type="entry name" value="ABC_TM1"/>
    <property type="match status" value="1"/>
</dbReference>
<dbReference type="GO" id="GO:0022857">
    <property type="term" value="F:transmembrane transporter activity"/>
    <property type="evidence" value="ECO:0007669"/>
    <property type="project" value="InterPro"/>
</dbReference>
<dbReference type="FunFam" id="1.10.3720.10:FF:000006">
    <property type="entry name" value="Glutamate/aspartate ABC transporter, permease protein GltK"/>
    <property type="match status" value="1"/>
</dbReference>